<accession>A0A919JZ54</accession>
<keyword evidence="3 6" id="KW-0812">Transmembrane</keyword>
<feature type="transmembrane region" description="Helical" evidence="6">
    <location>
        <begin position="271"/>
        <end position="287"/>
    </location>
</feature>
<dbReference type="EMBL" id="BOMV01000057">
    <property type="protein sequence ID" value="GIE97590.1"/>
    <property type="molecule type" value="Genomic_DNA"/>
</dbReference>
<dbReference type="SUPFAM" id="SSF103473">
    <property type="entry name" value="MFS general substrate transporter"/>
    <property type="match status" value="1"/>
</dbReference>
<dbReference type="Pfam" id="PF07690">
    <property type="entry name" value="MFS_1"/>
    <property type="match status" value="1"/>
</dbReference>
<feature type="transmembrane region" description="Helical" evidence="6">
    <location>
        <begin position="232"/>
        <end position="251"/>
    </location>
</feature>
<sequence>MLSVPLAQAAGKLSGPHIVAVAAALGTAFCWFDAAAWGALTRVAGRDRLTAANSLIWATATVTGIAVPALAGVAATVWDPGVVLVADALSYLVSVALLYRIGTALEPDGRGHPGPGPERRSLRHDIVGGLSYLWRQPVIRTLSLTGFALSTTAGGALGLLVVHAREQLGLSAGDQRIGLLYAGAAVGAFLSALALPVAVRTLGVGPLSMAGYLMFGLSVLALAGVREVGPALALWAAGNFASAMVITNGITVRQQLTPDDLQGRVNTTGRMIAWGGTPVGAALVVLAL</sequence>
<comment type="subcellular location">
    <subcellularLocation>
        <location evidence="1">Cell membrane</location>
        <topology evidence="1">Multi-pass membrane protein</topology>
    </subcellularLocation>
</comment>
<dbReference type="AlphaFoldDB" id="A0A919JZ54"/>
<name>A0A919JZ54_9ACTN</name>
<feature type="transmembrane region" description="Helical" evidence="6">
    <location>
        <begin position="20"/>
        <end position="43"/>
    </location>
</feature>
<evidence type="ECO:0000313" key="8">
    <source>
        <dbReference type="Proteomes" id="UP000636960"/>
    </source>
</evidence>
<dbReference type="InterPro" id="IPR011701">
    <property type="entry name" value="MFS"/>
</dbReference>
<dbReference type="Gene3D" id="1.20.1250.20">
    <property type="entry name" value="MFS general substrate transporter like domains"/>
    <property type="match status" value="1"/>
</dbReference>
<gene>
    <name evidence="7" type="ORF">Ari01nite_50550</name>
</gene>
<keyword evidence="5 6" id="KW-0472">Membrane</keyword>
<organism evidence="7 8">
    <name type="scientific">Paractinoplanes rishiriensis</name>
    <dbReference type="NCBI Taxonomy" id="1050105"/>
    <lineage>
        <taxon>Bacteria</taxon>
        <taxon>Bacillati</taxon>
        <taxon>Actinomycetota</taxon>
        <taxon>Actinomycetes</taxon>
        <taxon>Micromonosporales</taxon>
        <taxon>Micromonosporaceae</taxon>
        <taxon>Paractinoplanes</taxon>
    </lineage>
</organism>
<reference evidence="7" key="1">
    <citation type="submission" date="2021-01" db="EMBL/GenBank/DDBJ databases">
        <title>Whole genome shotgun sequence of Actinoplanes rishiriensis NBRC 108556.</title>
        <authorList>
            <person name="Komaki H."/>
            <person name="Tamura T."/>
        </authorList>
    </citation>
    <scope>NUCLEOTIDE SEQUENCE</scope>
    <source>
        <strain evidence="7">NBRC 108556</strain>
    </source>
</reference>
<feature type="transmembrane region" description="Helical" evidence="6">
    <location>
        <begin position="55"/>
        <end position="75"/>
    </location>
</feature>
<evidence type="ECO:0000256" key="2">
    <source>
        <dbReference type="ARBA" id="ARBA00022475"/>
    </source>
</evidence>
<keyword evidence="2" id="KW-1003">Cell membrane</keyword>
<dbReference type="PANTHER" id="PTHR23513">
    <property type="entry name" value="INTEGRAL MEMBRANE EFFLUX PROTEIN-RELATED"/>
    <property type="match status" value="1"/>
</dbReference>
<comment type="caution">
    <text evidence="7">The sequence shown here is derived from an EMBL/GenBank/DDBJ whole genome shotgun (WGS) entry which is preliminary data.</text>
</comment>
<feature type="transmembrane region" description="Helical" evidence="6">
    <location>
        <begin position="81"/>
        <end position="101"/>
    </location>
</feature>
<evidence type="ECO:0000256" key="4">
    <source>
        <dbReference type="ARBA" id="ARBA00022989"/>
    </source>
</evidence>
<evidence type="ECO:0000256" key="1">
    <source>
        <dbReference type="ARBA" id="ARBA00004651"/>
    </source>
</evidence>
<evidence type="ECO:0008006" key="9">
    <source>
        <dbReference type="Google" id="ProtNLM"/>
    </source>
</evidence>
<dbReference type="GO" id="GO:0005886">
    <property type="term" value="C:plasma membrane"/>
    <property type="evidence" value="ECO:0007669"/>
    <property type="project" value="UniProtKB-SubCell"/>
</dbReference>
<dbReference type="Proteomes" id="UP000636960">
    <property type="component" value="Unassembled WGS sequence"/>
</dbReference>
<proteinExistence type="predicted"/>
<dbReference type="InterPro" id="IPR036259">
    <property type="entry name" value="MFS_trans_sf"/>
</dbReference>
<evidence type="ECO:0000256" key="3">
    <source>
        <dbReference type="ARBA" id="ARBA00022692"/>
    </source>
</evidence>
<keyword evidence="8" id="KW-1185">Reference proteome</keyword>
<evidence type="ECO:0000313" key="7">
    <source>
        <dbReference type="EMBL" id="GIE97590.1"/>
    </source>
</evidence>
<protein>
    <recommendedName>
        <fullName evidence="9">MFS transporter</fullName>
    </recommendedName>
</protein>
<feature type="transmembrane region" description="Helical" evidence="6">
    <location>
        <begin position="205"/>
        <end position="225"/>
    </location>
</feature>
<dbReference type="GO" id="GO:0022857">
    <property type="term" value="F:transmembrane transporter activity"/>
    <property type="evidence" value="ECO:0007669"/>
    <property type="project" value="InterPro"/>
</dbReference>
<evidence type="ECO:0000256" key="5">
    <source>
        <dbReference type="ARBA" id="ARBA00023136"/>
    </source>
</evidence>
<dbReference type="PANTHER" id="PTHR23513:SF6">
    <property type="entry name" value="MAJOR FACILITATOR SUPERFAMILY ASSOCIATED DOMAIN-CONTAINING PROTEIN"/>
    <property type="match status" value="1"/>
</dbReference>
<evidence type="ECO:0000256" key="6">
    <source>
        <dbReference type="SAM" id="Phobius"/>
    </source>
</evidence>
<dbReference type="CDD" id="cd06173">
    <property type="entry name" value="MFS_MefA_like"/>
    <property type="match status" value="1"/>
</dbReference>
<keyword evidence="4 6" id="KW-1133">Transmembrane helix</keyword>
<feature type="transmembrane region" description="Helical" evidence="6">
    <location>
        <begin position="179"/>
        <end position="199"/>
    </location>
</feature>